<evidence type="ECO:0000259" key="7">
    <source>
        <dbReference type="PROSITE" id="PS50048"/>
    </source>
</evidence>
<keyword evidence="2" id="KW-0862">Zinc</keyword>
<dbReference type="EMBL" id="CDPU01000050">
    <property type="protein sequence ID" value="CEO55250.1"/>
    <property type="molecule type" value="Genomic_DNA"/>
</dbReference>
<organism evidence="8">
    <name type="scientific">Bionectria ochroleuca</name>
    <name type="common">Gliocladium roseum</name>
    <dbReference type="NCBI Taxonomy" id="29856"/>
    <lineage>
        <taxon>Eukaryota</taxon>
        <taxon>Fungi</taxon>
        <taxon>Dikarya</taxon>
        <taxon>Ascomycota</taxon>
        <taxon>Pezizomycotina</taxon>
        <taxon>Sordariomycetes</taxon>
        <taxon>Hypocreomycetidae</taxon>
        <taxon>Hypocreales</taxon>
        <taxon>Bionectriaceae</taxon>
        <taxon>Clonostachys</taxon>
    </lineage>
</organism>
<reference evidence="8" key="1">
    <citation type="submission" date="2015-01" db="EMBL/GenBank/DDBJ databases">
        <authorList>
            <person name="Durling Mikael"/>
        </authorList>
    </citation>
    <scope>NUCLEOTIDE SEQUENCE</scope>
</reference>
<evidence type="ECO:0000256" key="1">
    <source>
        <dbReference type="ARBA" id="ARBA00022723"/>
    </source>
</evidence>
<evidence type="ECO:0000256" key="5">
    <source>
        <dbReference type="ARBA" id="ARBA00023163"/>
    </source>
</evidence>
<dbReference type="AlphaFoldDB" id="A0A0B7KK81"/>
<keyword evidence="5" id="KW-0804">Transcription</keyword>
<feature type="domain" description="Zn(2)-C6 fungal-type" evidence="7">
    <location>
        <begin position="52"/>
        <end position="80"/>
    </location>
</feature>
<protein>
    <recommendedName>
        <fullName evidence="7">Zn(2)-C6 fungal-type domain-containing protein</fullName>
    </recommendedName>
</protein>
<keyword evidence="4" id="KW-0238">DNA-binding</keyword>
<dbReference type="InterPro" id="IPR001138">
    <property type="entry name" value="Zn2Cys6_DnaBD"/>
</dbReference>
<evidence type="ECO:0000256" key="4">
    <source>
        <dbReference type="ARBA" id="ARBA00023125"/>
    </source>
</evidence>
<dbReference type="CDD" id="cd00067">
    <property type="entry name" value="GAL4"/>
    <property type="match status" value="1"/>
</dbReference>
<evidence type="ECO:0000256" key="3">
    <source>
        <dbReference type="ARBA" id="ARBA00023015"/>
    </source>
</evidence>
<dbReference type="InterPro" id="IPR036864">
    <property type="entry name" value="Zn2-C6_fun-type_DNA-bd_sf"/>
</dbReference>
<evidence type="ECO:0000256" key="2">
    <source>
        <dbReference type="ARBA" id="ARBA00022833"/>
    </source>
</evidence>
<dbReference type="Gene3D" id="4.10.240.10">
    <property type="entry name" value="Zn(2)-C6 fungal-type DNA-binding domain"/>
    <property type="match status" value="1"/>
</dbReference>
<feature type="non-terminal residue" evidence="8">
    <location>
        <position position="1"/>
    </location>
</feature>
<keyword evidence="1" id="KW-0479">Metal-binding</keyword>
<proteinExistence type="predicted"/>
<dbReference type="PANTHER" id="PTHR36206">
    <property type="entry name" value="ASPERCRYPTIN BIOSYNTHESIS CLUSTER-SPECIFIC TRANSCRIPTION REGULATOR ATNN-RELATED"/>
    <property type="match status" value="1"/>
</dbReference>
<name>A0A0B7KK81_BIOOC</name>
<sequence>FACSDFLLATALLTPRVRYATGAGIPLSPLTMAGTLVASGRSTKGRTKVKTGCVTCRIRKVKCDEKKPSCQKCTSTGRNCDGYESPFRLHVHNNQLTNNTNNVYARGIKLRVGLQTMRFTSNSLSPEGISLLCRYFSTKTIFNVPLDCNEEAKQVLQASLTDAPIRHAVMSLKALREELESSGDKSPASVGRRTPSCDYGLQQYSVALAGLASKLSSSSSSELKTALLCCQVFISIEQVRGNFAAMALHIVRGLGIMREFRARPSFTSTNELLPAYRSQLPFLDVFIVKLFAAPCKFAEAAEAADGKAIVPIGCSTSSPQQAIECRDHRRIAPNMRTKLVHIATSTLDFLAKVSQVESMGAALRLVSEKASLLDSLDSWLRDLELVQVNTSGPESISVSFLRFFYLILRIVLLGALESPSPDLYAKLQTENSGLQEVADDITEKVRLYKLTAG</sequence>
<dbReference type="GO" id="GO:0003677">
    <property type="term" value="F:DNA binding"/>
    <property type="evidence" value="ECO:0007669"/>
    <property type="project" value="UniProtKB-KW"/>
</dbReference>
<keyword evidence="3" id="KW-0805">Transcription regulation</keyword>
<keyword evidence="6" id="KW-0539">Nucleus</keyword>
<dbReference type="GO" id="GO:0000981">
    <property type="term" value="F:DNA-binding transcription factor activity, RNA polymerase II-specific"/>
    <property type="evidence" value="ECO:0007669"/>
    <property type="project" value="InterPro"/>
</dbReference>
<dbReference type="GO" id="GO:0008270">
    <property type="term" value="F:zinc ion binding"/>
    <property type="evidence" value="ECO:0007669"/>
    <property type="project" value="InterPro"/>
</dbReference>
<dbReference type="Pfam" id="PF00172">
    <property type="entry name" value="Zn_clus"/>
    <property type="match status" value="1"/>
</dbReference>
<dbReference type="SMART" id="SM00066">
    <property type="entry name" value="GAL4"/>
    <property type="match status" value="1"/>
</dbReference>
<dbReference type="PROSITE" id="PS50048">
    <property type="entry name" value="ZN2_CY6_FUNGAL_2"/>
    <property type="match status" value="1"/>
</dbReference>
<evidence type="ECO:0000313" key="8">
    <source>
        <dbReference type="EMBL" id="CEO55250.1"/>
    </source>
</evidence>
<evidence type="ECO:0000256" key="6">
    <source>
        <dbReference type="ARBA" id="ARBA00023242"/>
    </source>
</evidence>
<gene>
    <name evidence="8" type="ORF">BN869_000011308_1</name>
</gene>
<dbReference type="SUPFAM" id="SSF57701">
    <property type="entry name" value="Zn2/Cys6 DNA-binding domain"/>
    <property type="match status" value="1"/>
</dbReference>
<dbReference type="PROSITE" id="PS00463">
    <property type="entry name" value="ZN2_CY6_FUNGAL_1"/>
    <property type="match status" value="1"/>
</dbReference>
<dbReference type="PANTHER" id="PTHR36206:SF12">
    <property type="entry name" value="ASPERCRYPTIN BIOSYNTHESIS CLUSTER-SPECIFIC TRANSCRIPTION REGULATOR ATNN-RELATED"/>
    <property type="match status" value="1"/>
</dbReference>
<dbReference type="InterPro" id="IPR052360">
    <property type="entry name" value="Transcr_Regulatory_Proteins"/>
</dbReference>
<accession>A0A0B7KK81</accession>